<dbReference type="InterPro" id="IPR019734">
    <property type="entry name" value="TPR_rpt"/>
</dbReference>
<dbReference type="Pfam" id="PF13174">
    <property type="entry name" value="TPR_6"/>
    <property type="match status" value="1"/>
</dbReference>
<dbReference type="PROSITE" id="PS51257">
    <property type="entry name" value="PROKAR_LIPOPROTEIN"/>
    <property type="match status" value="1"/>
</dbReference>
<feature type="repeat" description="TPR" evidence="1">
    <location>
        <begin position="528"/>
        <end position="561"/>
    </location>
</feature>
<name>A0A7W2TW38_9GAMM</name>
<gene>
    <name evidence="4" type="ORF">H2508_07845</name>
</gene>
<dbReference type="Pfam" id="PF13432">
    <property type="entry name" value="TPR_16"/>
    <property type="match status" value="4"/>
</dbReference>
<evidence type="ECO:0000256" key="2">
    <source>
        <dbReference type="SAM" id="MobiDB-lite"/>
    </source>
</evidence>
<evidence type="ECO:0000256" key="1">
    <source>
        <dbReference type="PROSITE-ProRule" id="PRU00339"/>
    </source>
</evidence>
<protein>
    <submittedName>
        <fullName evidence="4">Tetratricopeptide repeat protein</fullName>
    </submittedName>
</protein>
<evidence type="ECO:0000313" key="4">
    <source>
        <dbReference type="EMBL" id="MBA6413022.1"/>
    </source>
</evidence>
<feature type="compositionally biased region" description="Low complexity" evidence="2">
    <location>
        <begin position="23"/>
        <end position="45"/>
    </location>
</feature>
<dbReference type="EMBL" id="JACFXU010000014">
    <property type="protein sequence ID" value="MBA6413022.1"/>
    <property type="molecule type" value="Genomic_DNA"/>
</dbReference>
<keyword evidence="1" id="KW-0802">TPR repeat</keyword>
<feature type="chain" id="PRO_5031322211" evidence="3">
    <location>
        <begin position="25"/>
        <end position="580"/>
    </location>
</feature>
<dbReference type="SUPFAM" id="SSF48452">
    <property type="entry name" value="TPR-like"/>
    <property type="match status" value="3"/>
</dbReference>
<organism evidence="4 5">
    <name type="scientific">Sediminihaliea albiluteola</name>
    <dbReference type="NCBI Taxonomy" id="2758564"/>
    <lineage>
        <taxon>Bacteria</taxon>
        <taxon>Pseudomonadati</taxon>
        <taxon>Pseudomonadota</taxon>
        <taxon>Gammaproteobacteria</taxon>
        <taxon>Cellvibrionales</taxon>
        <taxon>Halieaceae</taxon>
        <taxon>Sediminihaliea</taxon>
    </lineage>
</organism>
<evidence type="ECO:0000313" key="5">
    <source>
        <dbReference type="Proteomes" id="UP000539350"/>
    </source>
</evidence>
<dbReference type="InterPro" id="IPR011990">
    <property type="entry name" value="TPR-like_helical_dom_sf"/>
</dbReference>
<proteinExistence type="predicted"/>
<dbReference type="RefSeq" id="WP_182171534.1">
    <property type="nucleotide sequence ID" value="NZ_JACFXU010000014.1"/>
</dbReference>
<dbReference type="SMART" id="SM00028">
    <property type="entry name" value="TPR"/>
    <property type="match status" value="9"/>
</dbReference>
<dbReference type="Proteomes" id="UP000539350">
    <property type="component" value="Unassembled WGS sequence"/>
</dbReference>
<sequence length="580" mass="64179">MFRLFTAATLVALLGACTSAPSPAVSDPPSSAAPQSATPKPAAAPERAIPGESVYPLLLAEFALRRKAYDIALEQYLEQSQALQDRGVSAHTTHIAQFMQREAEALQAVQLWAELEPDSLEANDTLATLLARAGRTAEALPHLAVIARQGEQANFPMLLNRFRALSAAEQQSLVAEMDALSAEIPSNTSLLLTRALAHDSLERPQQTLQILEQLFALEPNHHQGLLLEAKLLLEQNAKEPFAHIESALNSAPDDDNLRLKYARLLTRGDMSAARKQFEILSANSPRDGNLLFSLALINHEIDDNLAAKAYLRQLLALGQRVDEAHYYLGRIAEQEGHTKEAIASYMALEEADSPDFFRAKGRLGHILLNSQRMAEAKSLFDELRQQHPNSAERLYVLESELFMRAGHSRESLQLLNRALDEQPNSSPLRYSRAILAERQGDLALMESDLRTILEREPDNATALNALGYSLANRNKRLGEAEQLIAQALALQPGEPAILDSMGWVLYRQARYSEALSFLERAFAAFPDPEVAAHLGEALWMSGDKDRARSIWRKALQKAPQHEVLLSTIQRFDVGLLQVSP</sequence>
<dbReference type="AlphaFoldDB" id="A0A7W2TW38"/>
<reference evidence="4 5" key="1">
    <citation type="submission" date="2020-07" db="EMBL/GenBank/DDBJ databases">
        <title>Halieaceae bacterium, F7430, whole genome shotgun sequencing project.</title>
        <authorList>
            <person name="Jiang S."/>
            <person name="Liu Z.W."/>
            <person name="Du Z.J."/>
        </authorList>
    </citation>
    <scope>NUCLEOTIDE SEQUENCE [LARGE SCALE GENOMIC DNA]</scope>
    <source>
        <strain evidence="4 5">F7430</strain>
    </source>
</reference>
<keyword evidence="3" id="KW-0732">Signal</keyword>
<accession>A0A7W2TW38</accession>
<dbReference type="PANTHER" id="PTHR12558">
    <property type="entry name" value="CELL DIVISION CYCLE 16,23,27"/>
    <property type="match status" value="1"/>
</dbReference>
<dbReference type="PANTHER" id="PTHR12558:SF13">
    <property type="entry name" value="CELL DIVISION CYCLE PROTEIN 27 HOMOLOG"/>
    <property type="match status" value="1"/>
</dbReference>
<dbReference type="PROSITE" id="PS50005">
    <property type="entry name" value="TPR"/>
    <property type="match status" value="1"/>
</dbReference>
<feature type="region of interest" description="Disordered" evidence="2">
    <location>
        <begin position="23"/>
        <end position="46"/>
    </location>
</feature>
<feature type="signal peptide" evidence="3">
    <location>
        <begin position="1"/>
        <end position="24"/>
    </location>
</feature>
<evidence type="ECO:0000256" key="3">
    <source>
        <dbReference type="SAM" id="SignalP"/>
    </source>
</evidence>
<dbReference type="Gene3D" id="1.25.40.10">
    <property type="entry name" value="Tetratricopeptide repeat domain"/>
    <property type="match status" value="2"/>
</dbReference>
<keyword evidence="5" id="KW-1185">Reference proteome</keyword>
<comment type="caution">
    <text evidence="4">The sequence shown here is derived from an EMBL/GenBank/DDBJ whole genome shotgun (WGS) entry which is preliminary data.</text>
</comment>